<evidence type="ECO:0000313" key="1">
    <source>
        <dbReference type="EMBL" id="KAF2270831.1"/>
    </source>
</evidence>
<keyword evidence="2" id="KW-1185">Reference proteome</keyword>
<evidence type="ECO:0000313" key="2">
    <source>
        <dbReference type="Proteomes" id="UP000800093"/>
    </source>
</evidence>
<accession>A0A9P4TQT5</accession>
<proteinExistence type="predicted"/>
<dbReference type="OrthoDB" id="3932216at2759"/>
<dbReference type="Proteomes" id="UP000800093">
    <property type="component" value="Unassembled WGS sequence"/>
</dbReference>
<dbReference type="AlphaFoldDB" id="A0A9P4TQT5"/>
<comment type="caution">
    <text evidence="1">The sequence shown here is derived from an EMBL/GenBank/DDBJ whole genome shotgun (WGS) entry which is preliminary data.</text>
</comment>
<name>A0A9P4TQT5_9PLEO</name>
<organism evidence="1 2">
    <name type="scientific">Lojkania enalia</name>
    <dbReference type="NCBI Taxonomy" id="147567"/>
    <lineage>
        <taxon>Eukaryota</taxon>
        <taxon>Fungi</taxon>
        <taxon>Dikarya</taxon>
        <taxon>Ascomycota</taxon>
        <taxon>Pezizomycotina</taxon>
        <taxon>Dothideomycetes</taxon>
        <taxon>Pleosporomycetidae</taxon>
        <taxon>Pleosporales</taxon>
        <taxon>Pleosporales incertae sedis</taxon>
        <taxon>Lojkania</taxon>
    </lineage>
</organism>
<dbReference type="EMBL" id="ML986578">
    <property type="protein sequence ID" value="KAF2270831.1"/>
    <property type="molecule type" value="Genomic_DNA"/>
</dbReference>
<reference evidence="2" key="1">
    <citation type="journal article" date="2020" name="Stud. Mycol.">
        <title>101 Dothideomycetes genomes: A test case for predicting lifestyles and emergence of pathogens.</title>
        <authorList>
            <person name="Haridas S."/>
            <person name="Albert R."/>
            <person name="Binder M."/>
            <person name="Bloem J."/>
            <person name="LaButti K."/>
            <person name="Salamov A."/>
            <person name="Andreopoulos B."/>
            <person name="Baker S."/>
            <person name="Barry K."/>
            <person name="Bills G."/>
            <person name="Bluhm B."/>
            <person name="Cannon C."/>
            <person name="Castanera R."/>
            <person name="Culley D."/>
            <person name="Daum C."/>
            <person name="Ezra D."/>
            <person name="Gonzalez J."/>
            <person name="Henrissat B."/>
            <person name="Kuo A."/>
            <person name="Liang C."/>
            <person name="Lipzen A."/>
            <person name="Lutzoni F."/>
            <person name="Magnuson J."/>
            <person name="Mondo S."/>
            <person name="Nolan M."/>
            <person name="Ohm R."/>
            <person name="Pangilinan J."/>
            <person name="Park H.-J."/>
            <person name="Ramirez L."/>
            <person name="Alfaro M."/>
            <person name="Sun H."/>
            <person name="Tritt A."/>
            <person name="Yoshinaga Y."/>
            <person name="Zwiers L.-H."/>
            <person name="Turgeon B."/>
            <person name="Goodwin S."/>
            <person name="Spatafora J."/>
            <person name="Crous P."/>
            <person name="Grigoriev I."/>
        </authorList>
    </citation>
    <scope>NUCLEOTIDE SEQUENCE [LARGE SCALE GENOMIC DNA]</scope>
    <source>
        <strain evidence="2">CBS 304.66</strain>
    </source>
</reference>
<sequence length="103" mass="11988">MRRMRWVGDSPPVYTRSWEHWSRLCKFYGIPEDFLCEEHVSLLRNELLRSENGPILRMSPFTCQSEAASWSQSAIDLPTRSRAVAAQDIEDEHPIVFHSTRAP</sequence>
<gene>
    <name evidence="1" type="ORF">CC78DRAFT_610888</name>
</gene>
<protein>
    <submittedName>
        <fullName evidence="1">Uncharacterized protein</fullName>
    </submittedName>
</protein>